<evidence type="ECO:0000313" key="3">
    <source>
        <dbReference type="Proteomes" id="UP000053257"/>
    </source>
</evidence>
<accession>A0A0C3RSE3</accession>
<name>A0A0C3RSE3_PHLG1</name>
<evidence type="ECO:0000259" key="1">
    <source>
        <dbReference type="Pfam" id="PF07929"/>
    </source>
</evidence>
<protein>
    <recommendedName>
        <fullName evidence="1">Plasmid pRiA4b Orf3-like domain-containing protein</fullName>
    </recommendedName>
</protein>
<gene>
    <name evidence="2" type="ORF">PHLGIDRAFT_121719</name>
</gene>
<reference evidence="2 3" key="1">
    <citation type="journal article" date="2014" name="PLoS Genet.">
        <title>Analysis of the Phlebiopsis gigantea genome, transcriptome and secretome provides insight into its pioneer colonization strategies of wood.</title>
        <authorList>
            <person name="Hori C."/>
            <person name="Ishida T."/>
            <person name="Igarashi K."/>
            <person name="Samejima M."/>
            <person name="Suzuki H."/>
            <person name="Master E."/>
            <person name="Ferreira P."/>
            <person name="Ruiz-Duenas F.J."/>
            <person name="Held B."/>
            <person name="Canessa P."/>
            <person name="Larrondo L.F."/>
            <person name="Schmoll M."/>
            <person name="Druzhinina I.S."/>
            <person name="Kubicek C.P."/>
            <person name="Gaskell J.A."/>
            <person name="Kersten P."/>
            <person name="St John F."/>
            <person name="Glasner J."/>
            <person name="Sabat G."/>
            <person name="Splinter BonDurant S."/>
            <person name="Syed K."/>
            <person name="Yadav J."/>
            <person name="Mgbeahuruike A.C."/>
            <person name="Kovalchuk A."/>
            <person name="Asiegbu F.O."/>
            <person name="Lackner G."/>
            <person name="Hoffmeister D."/>
            <person name="Rencoret J."/>
            <person name="Gutierrez A."/>
            <person name="Sun H."/>
            <person name="Lindquist E."/>
            <person name="Barry K."/>
            <person name="Riley R."/>
            <person name="Grigoriev I.V."/>
            <person name="Henrissat B."/>
            <person name="Kues U."/>
            <person name="Berka R.M."/>
            <person name="Martinez A.T."/>
            <person name="Covert S.F."/>
            <person name="Blanchette R.A."/>
            <person name="Cullen D."/>
        </authorList>
    </citation>
    <scope>NUCLEOTIDE SEQUENCE [LARGE SCALE GENOMIC DNA]</scope>
    <source>
        <strain evidence="2 3">11061_1 CR5-6</strain>
    </source>
</reference>
<dbReference type="EMBL" id="KN840624">
    <property type="protein sequence ID" value="KIP03276.1"/>
    <property type="molecule type" value="Genomic_DNA"/>
</dbReference>
<dbReference type="InterPro" id="IPR024047">
    <property type="entry name" value="MM3350-like_sf"/>
</dbReference>
<sequence length="326" mass="36499">MSSKYANPMDGRVNAADPRRVTPRGELKMPKFVRFKYEDTGAGLNEVFWEAYREGLGSLNLAVFSDKVIKPLFGLVRNLHAHTFTDFTDGALFGPKDCTSIDMMHIDKIGHAYVPDKDYTIAHIVQMEGDAMGYYYDFGDNWSFAVKVIEVLPVEENTGAVTVLSGRGAHLPDGVAWPVWRDLMADVDKGPKYRKAALDKMYTDSSSYQKQRRDPNFDFDRFSIPQTQAAVQAALDSKASLANSSKRYLTPMVEDYDEQSRTFNPGLKKGQKLVRTVLPTGTILQEGVAIRRPDHPDITACTNCGSPNDLKACSGFRQKYYCSRSC</sequence>
<evidence type="ECO:0000313" key="2">
    <source>
        <dbReference type="EMBL" id="KIP03276.1"/>
    </source>
</evidence>
<dbReference type="Proteomes" id="UP000053257">
    <property type="component" value="Unassembled WGS sequence"/>
</dbReference>
<dbReference type="HOGENOM" id="CLU_058480_0_0_1"/>
<dbReference type="STRING" id="745531.A0A0C3RSE3"/>
<keyword evidence="3" id="KW-1185">Reference proteome</keyword>
<dbReference type="SUPFAM" id="SSF159941">
    <property type="entry name" value="MM3350-like"/>
    <property type="match status" value="1"/>
</dbReference>
<dbReference type="Gene3D" id="3.10.290.30">
    <property type="entry name" value="MM3350-like"/>
    <property type="match status" value="1"/>
</dbReference>
<proteinExistence type="predicted"/>
<dbReference type="OrthoDB" id="432970at2759"/>
<feature type="domain" description="Plasmid pRiA4b Orf3-like" evidence="1">
    <location>
        <begin position="68"/>
        <end position="176"/>
    </location>
</feature>
<dbReference type="InterPro" id="IPR012912">
    <property type="entry name" value="Plasmid_pRiA4b_Orf3-like"/>
</dbReference>
<dbReference type="AlphaFoldDB" id="A0A0C3RSE3"/>
<dbReference type="Pfam" id="PF07929">
    <property type="entry name" value="PRiA4_ORF3"/>
    <property type="match status" value="1"/>
</dbReference>
<organism evidence="2 3">
    <name type="scientific">Phlebiopsis gigantea (strain 11061_1 CR5-6)</name>
    <name type="common">White-rot fungus</name>
    <name type="synonym">Peniophora gigantea</name>
    <dbReference type="NCBI Taxonomy" id="745531"/>
    <lineage>
        <taxon>Eukaryota</taxon>
        <taxon>Fungi</taxon>
        <taxon>Dikarya</taxon>
        <taxon>Basidiomycota</taxon>
        <taxon>Agaricomycotina</taxon>
        <taxon>Agaricomycetes</taxon>
        <taxon>Polyporales</taxon>
        <taxon>Phanerochaetaceae</taxon>
        <taxon>Phlebiopsis</taxon>
    </lineage>
</organism>